<accession>A0AA86MMG4</accession>
<dbReference type="InterPro" id="IPR024455">
    <property type="entry name" value="Phage_capsid"/>
</dbReference>
<evidence type="ECO:0000313" key="4">
    <source>
        <dbReference type="Proteomes" id="UP000789738"/>
    </source>
</evidence>
<reference evidence="3" key="1">
    <citation type="submission" date="2021-10" db="EMBL/GenBank/DDBJ databases">
        <authorList>
            <person name="Mesa V."/>
        </authorList>
    </citation>
    <scope>NUCLEOTIDE SEQUENCE</scope>
    <source>
        <strain evidence="3">CC3_PB</strain>
    </source>
</reference>
<evidence type="ECO:0000313" key="3">
    <source>
        <dbReference type="EMBL" id="CAG9705866.1"/>
    </source>
</evidence>
<dbReference type="SUPFAM" id="SSF56563">
    <property type="entry name" value="Major capsid protein gp5"/>
    <property type="match status" value="1"/>
</dbReference>
<organism evidence="3 4">
    <name type="scientific">Clostridium neonatale</name>
    <dbReference type="NCBI Taxonomy" id="137838"/>
    <lineage>
        <taxon>Bacteria</taxon>
        <taxon>Bacillati</taxon>
        <taxon>Bacillota</taxon>
        <taxon>Clostridia</taxon>
        <taxon>Eubacteriales</taxon>
        <taxon>Clostridiaceae</taxon>
        <taxon>Clostridium</taxon>
    </lineage>
</organism>
<dbReference type="NCBIfam" id="TIGR01554">
    <property type="entry name" value="major_cap_HK97"/>
    <property type="match status" value="1"/>
</dbReference>
<comment type="caution">
    <text evidence="3">The sequence shown here is derived from an EMBL/GenBank/DDBJ whole genome shotgun (WGS) entry which is preliminary data.</text>
</comment>
<gene>
    <name evidence="3" type="ORF">CNEO_42129</name>
</gene>
<proteinExistence type="predicted"/>
<name>A0AA86MMG4_9CLOT</name>
<comment type="subcellular location">
    <subcellularLocation>
        <location evidence="1">Virion</location>
    </subcellularLocation>
</comment>
<feature type="domain" description="Phage capsid-like C-terminal" evidence="2">
    <location>
        <begin position="129"/>
        <end position="390"/>
    </location>
</feature>
<dbReference type="EMBL" id="CAKJVE010000004">
    <property type="protein sequence ID" value="CAG9705866.1"/>
    <property type="molecule type" value="Genomic_DNA"/>
</dbReference>
<dbReference type="Pfam" id="PF05065">
    <property type="entry name" value="Phage_capsid"/>
    <property type="match status" value="1"/>
</dbReference>
<evidence type="ECO:0000256" key="1">
    <source>
        <dbReference type="ARBA" id="ARBA00004328"/>
    </source>
</evidence>
<sequence length="395" mass="43884">MNRFQLQQMLNGVQADLKAAADKLNSMYAEAKTTVEQRAEQKKLVEDLEEREAGLKEQLDKLDAEASAKLAEQNKKTPTAQTENEKIIANKAAIIKSVMQNKGIPENAVKNIGGSYIVNALKADTTTGGNDLLPKTTSNEVITEPAIKNKLRDYVVISNESNLEIPKLTFSCDDDDYIEDGETAKEIKATGSKVSFGRHESKVFCDVTDTMLLGSEVNLVNEVDRGLDSGVQSKERKMMFAQTTDSYYDSKTAHMSFYAKDSAGTDYLIKQVTGTSKFLAIKKAIADLHENYRENARVIMSYADYLDIIEALANGNASFYTVQPEQILGKPVIFIDAAVIPIVGDLSYLQINYYPNTITDRDKNIKTGINTFALTAWYDIQFRLRSAFRLATVTP</sequence>
<dbReference type="Proteomes" id="UP000789738">
    <property type="component" value="Unassembled WGS sequence"/>
</dbReference>
<protein>
    <submittedName>
        <fullName evidence="3">ATPase</fullName>
    </submittedName>
</protein>
<evidence type="ECO:0000259" key="2">
    <source>
        <dbReference type="Pfam" id="PF05065"/>
    </source>
</evidence>
<dbReference type="RefSeq" id="WP_210885864.1">
    <property type="nucleotide sequence ID" value="NZ_CAKJVE010000004.1"/>
</dbReference>
<dbReference type="AlphaFoldDB" id="A0AA86MMG4"/>
<dbReference type="InterPro" id="IPR054612">
    <property type="entry name" value="Phage_capsid-like_C"/>
</dbReference>